<reference evidence="3" key="1">
    <citation type="submission" date="2017-12" db="EMBL/GenBank/DDBJ databases">
        <title>Draft genome sequence of Telmatospirillum siberiense 26-4b1T, an acidotolerant peatland alphaproteobacterium potentially involved in sulfur cycling.</title>
        <authorList>
            <person name="Hausmann B."/>
            <person name="Pjevac P."/>
            <person name="Schreck K."/>
            <person name="Herbold C.W."/>
            <person name="Daims H."/>
            <person name="Wagner M."/>
            <person name="Pester M."/>
            <person name="Loy A."/>
        </authorList>
    </citation>
    <scope>NUCLEOTIDE SEQUENCE [LARGE SCALE GENOMIC DNA]</scope>
    <source>
        <strain evidence="3">26-4b1</strain>
    </source>
</reference>
<name>A0A2N3PNG0_9PROT</name>
<dbReference type="InterPro" id="IPR038765">
    <property type="entry name" value="Papain-like_cys_pep_sf"/>
</dbReference>
<dbReference type="OrthoDB" id="7279151at2"/>
<dbReference type="Gene3D" id="3.90.1720.10">
    <property type="entry name" value="endopeptidase domain like (from Nostoc punctiforme)"/>
    <property type="match status" value="1"/>
</dbReference>
<feature type="domain" description="Peptidase C51" evidence="1">
    <location>
        <begin position="1"/>
        <end position="121"/>
    </location>
</feature>
<dbReference type="PROSITE" id="PS50911">
    <property type="entry name" value="CHAP"/>
    <property type="match status" value="1"/>
</dbReference>
<gene>
    <name evidence="2" type="ORF">CWS72_24425</name>
</gene>
<dbReference type="InterPro" id="IPR007921">
    <property type="entry name" value="CHAP_dom"/>
</dbReference>
<dbReference type="Proteomes" id="UP000233293">
    <property type="component" value="Unassembled WGS sequence"/>
</dbReference>
<dbReference type="AlphaFoldDB" id="A0A2N3PNG0"/>
<sequence>MALMIGTVLVASTPAEALQCVPFAREISGISIRGDAWTWWSAAAGQYDRGHAPKVGAVVVFKKFAAMRYGHVAVVARVVNSREVMVDHANWAPHRGRGRGQVSKMVAVTDVSPGNDWTEVRVWNASTRDLGTRTYPTYGFIYPDSPRGFVQQAVASASSEAVVSAVVRRRSSPSGDAVLATADRQIAAALAEDCAPAPAVTGPAVEAKAVEAAASLPAEAKVTMVAVNEVKAAPMPVQTASIAGGSAGDGVWEGDIAAAKRVGAGRY</sequence>
<evidence type="ECO:0000313" key="2">
    <source>
        <dbReference type="EMBL" id="PKU21935.1"/>
    </source>
</evidence>
<dbReference type="EMBL" id="PIUM01000041">
    <property type="protein sequence ID" value="PKU21935.1"/>
    <property type="molecule type" value="Genomic_DNA"/>
</dbReference>
<evidence type="ECO:0000313" key="3">
    <source>
        <dbReference type="Proteomes" id="UP000233293"/>
    </source>
</evidence>
<proteinExistence type="predicted"/>
<comment type="caution">
    <text evidence="2">The sequence shown here is derived from an EMBL/GenBank/DDBJ whole genome shotgun (WGS) entry which is preliminary data.</text>
</comment>
<accession>A0A2N3PNG0</accession>
<keyword evidence="3" id="KW-1185">Reference proteome</keyword>
<protein>
    <submittedName>
        <fullName evidence="2">CHAP domain-containing protein</fullName>
    </submittedName>
</protein>
<evidence type="ECO:0000259" key="1">
    <source>
        <dbReference type="PROSITE" id="PS50911"/>
    </source>
</evidence>
<organism evidence="2 3">
    <name type="scientific">Telmatospirillum siberiense</name>
    <dbReference type="NCBI Taxonomy" id="382514"/>
    <lineage>
        <taxon>Bacteria</taxon>
        <taxon>Pseudomonadati</taxon>
        <taxon>Pseudomonadota</taxon>
        <taxon>Alphaproteobacteria</taxon>
        <taxon>Rhodospirillales</taxon>
        <taxon>Rhodospirillaceae</taxon>
        <taxon>Telmatospirillum</taxon>
    </lineage>
</organism>
<dbReference type="Pfam" id="PF05257">
    <property type="entry name" value="CHAP"/>
    <property type="match status" value="1"/>
</dbReference>
<dbReference type="SUPFAM" id="SSF54001">
    <property type="entry name" value="Cysteine proteinases"/>
    <property type="match status" value="1"/>
</dbReference>